<comment type="caution">
    <text evidence="1">The sequence shown here is derived from an EMBL/GenBank/DDBJ whole genome shotgun (WGS) entry which is preliminary data.</text>
</comment>
<gene>
    <name evidence="1" type="ORF">GCM10010885_24540</name>
</gene>
<dbReference type="Proteomes" id="UP000637695">
    <property type="component" value="Unassembled WGS sequence"/>
</dbReference>
<reference evidence="1" key="2">
    <citation type="submission" date="2020-09" db="EMBL/GenBank/DDBJ databases">
        <authorList>
            <person name="Sun Q."/>
            <person name="Ohkuma M."/>
        </authorList>
    </citation>
    <scope>NUCLEOTIDE SEQUENCE</scope>
    <source>
        <strain evidence="1">JCM 18487</strain>
    </source>
</reference>
<proteinExistence type="predicted"/>
<organism evidence="1 2">
    <name type="scientific">Alicyclobacillus cellulosilyticus</name>
    <dbReference type="NCBI Taxonomy" id="1003997"/>
    <lineage>
        <taxon>Bacteria</taxon>
        <taxon>Bacillati</taxon>
        <taxon>Bacillota</taxon>
        <taxon>Bacilli</taxon>
        <taxon>Bacillales</taxon>
        <taxon>Alicyclobacillaceae</taxon>
        <taxon>Alicyclobacillus</taxon>
    </lineage>
</organism>
<evidence type="ECO:0000313" key="2">
    <source>
        <dbReference type="Proteomes" id="UP000637695"/>
    </source>
</evidence>
<accession>A0A917KHI1</accession>
<reference evidence="1" key="1">
    <citation type="journal article" date="2014" name="Int. J. Syst. Evol. Microbiol.">
        <title>Complete genome sequence of Corynebacterium casei LMG S-19264T (=DSM 44701T), isolated from a smear-ripened cheese.</title>
        <authorList>
            <consortium name="US DOE Joint Genome Institute (JGI-PGF)"/>
            <person name="Walter F."/>
            <person name="Albersmeier A."/>
            <person name="Kalinowski J."/>
            <person name="Ruckert C."/>
        </authorList>
    </citation>
    <scope>NUCLEOTIDE SEQUENCE</scope>
    <source>
        <strain evidence="1">JCM 18487</strain>
    </source>
</reference>
<dbReference type="RefSeq" id="WP_188883484.1">
    <property type="nucleotide sequence ID" value="NZ_BMOY01000071.1"/>
</dbReference>
<sequence length="119" mass="13542">MAQGQSYETVLRHLDVRGIHLFDMATLRRWFRRLVLQVHKILPALTALAQREAPELSLSRLRAGVRDAWVMAYYERLTVWAGPSADSGNWNLLRLILYVFAPSLSGNRVSYGLLPTPPP</sequence>
<protein>
    <submittedName>
        <fullName evidence="1">Uncharacterized protein</fullName>
    </submittedName>
</protein>
<name>A0A917KHI1_9BACL</name>
<dbReference type="AlphaFoldDB" id="A0A917KHI1"/>
<keyword evidence="2" id="KW-1185">Reference proteome</keyword>
<dbReference type="EMBL" id="BMOY01000071">
    <property type="protein sequence ID" value="GGJ14353.1"/>
    <property type="molecule type" value="Genomic_DNA"/>
</dbReference>
<evidence type="ECO:0000313" key="1">
    <source>
        <dbReference type="EMBL" id="GGJ14353.1"/>
    </source>
</evidence>